<dbReference type="AlphaFoldDB" id="A0A0F2MDM4"/>
<proteinExistence type="predicted"/>
<feature type="compositionally biased region" description="Basic and acidic residues" evidence="1">
    <location>
        <begin position="21"/>
        <end position="32"/>
    </location>
</feature>
<dbReference type="EMBL" id="AXCR01000005">
    <property type="protein sequence ID" value="KJR87189.1"/>
    <property type="molecule type" value="Genomic_DNA"/>
</dbReference>
<comment type="caution">
    <text evidence="2">The sequence shown here is derived from an EMBL/GenBank/DDBJ whole genome shotgun (WGS) entry which is preliminary data.</text>
</comment>
<feature type="compositionally biased region" description="Low complexity" evidence="1">
    <location>
        <begin position="33"/>
        <end position="44"/>
    </location>
</feature>
<organism evidence="2 3">
    <name type="scientific">Sporothrix schenckii 1099-18</name>
    <dbReference type="NCBI Taxonomy" id="1397361"/>
    <lineage>
        <taxon>Eukaryota</taxon>
        <taxon>Fungi</taxon>
        <taxon>Dikarya</taxon>
        <taxon>Ascomycota</taxon>
        <taxon>Pezizomycotina</taxon>
        <taxon>Sordariomycetes</taxon>
        <taxon>Sordariomycetidae</taxon>
        <taxon>Ophiostomatales</taxon>
        <taxon>Ophiostomataceae</taxon>
        <taxon>Sporothrix</taxon>
    </lineage>
</organism>
<reference evidence="2 3" key="2">
    <citation type="journal article" date="2015" name="Eukaryot. Cell">
        <title>Asexual propagation of a virulent clone complex in a human and feline outbreak of sporotrichosis.</title>
        <authorList>
            <person name="Teixeira Mde M."/>
            <person name="Rodrigues A.M."/>
            <person name="Tsui C.K."/>
            <person name="de Almeida L.G."/>
            <person name="Van Diepeningen A.D."/>
            <person name="van den Ende B.G."/>
            <person name="Fernandes G.F."/>
            <person name="Kano R."/>
            <person name="Hamelin R.C."/>
            <person name="Lopes-Bezerra L.M."/>
            <person name="Vasconcelos A.T."/>
            <person name="de Hoog S."/>
            <person name="de Camargo Z.P."/>
            <person name="Felipe M.S."/>
        </authorList>
    </citation>
    <scope>NUCLEOTIDE SEQUENCE [LARGE SCALE GENOMIC DNA]</scope>
    <source>
        <strain evidence="2 3">1099-18</strain>
    </source>
</reference>
<gene>
    <name evidence="2" type="ORF">SPSK_01944</name>
</gene>
<dbReference type="OrthoDB" id="10437406at2759"/>
<protein>
    <submittedName>
        <fullName evidence="2">Uncharacterized protein</fullName>
    </submittedName>
</protein>
<evidence type="ECO:0000313" key="2">
    <source>
        <dbReference type="EMBL" id="KJR87189.1"/>
    </source>
</evidence>
<evidence type="ECO:0000313" key="3">
    <source>
        <dbReference type="Proteomes" id="UP000033710"/>
    </source>
</evidence>
<evidence type="ECO:0000256" key="1">
    <source>
        <dbReference type="SAM" id="MobiDB-lite"/>
    </source>
</evidence>
<dbReference type="GeneID" id="27664119"/>
<name>A0A0F2MDM4_SPOSC</name>
<feature type="region of interest" description="Disordered" evidence="1">
    <location>
        <begin position="198"/>
        <end position="242"/>
    </location>
</feature>
<reference evidence="2 3" key="1">
    <citation type="journal article" date="2014" name="BMC Genomics">
        <title>Comparative genomics of the major fungal agents of human and animal Sporotrichosis: Sporothrix schenckii and Sporothrix brasiliensis.</title>
        <authorList>
            <person name="Teixeira M.M."/>
            <person name="de Almeida L.G."/>
            <person name="Kubitschek-Barreira P."/>
            <person name="Alves F.L."/>
            <person name="Kioshima E.S."/>
            <person name="Abadio A.K."/>
            <person name="Fernandes L."/>
            <person name="Derengowski L.S."/>
            <person name="Ferreira K.S."/>
            <person name="Souza R.C."/>
            <person name="Ruiz J.C."/>
            <person name="de Andrade N.C."/>
            <person name="Paes H.C."/>
            <person name="Nicola A.M."/>
            <person name="Albuquerque P."/>
            <person name="Gerber A.L."/>
            <person name="Martins V.P."/>
            <person name="Peconick L.D."/>
            <person name="Neto A.V."/>
            <person name="Chaucanez C.B."/>
            <person name="Silva P.A."/>
            <person name="Cunha O.L."/>
            <person name="de Oliveira F.F."/>
            <person name="dos Santos T.C."/>
            <person name="Barros A.L."/>
            <person name="Soares M.A."/>
            <person name="de Oliveira L.M."/>
            <person name="Marini M.M."/>
            <person name="Villalobos-Duno H."/>
            <person name="Cunha M.M."/>
            <person name="de Hoog S."/>
            <person name="da Silveira J.F."/>
            <person name="Henrissat B."/>
            <person name="Nino-Vega G.A."/>
            <person name="Cisalpino P.S."/>
            <person name="Mora-Montes H.M."/>
            <person name="Almeida S.R."/>
            <person name="Stajich J.E."/>
            <person name="Lopes-Bezerra L.M."/>
            <person name="Vasconcelos A.T."/>
            <person name="Felipe M.S."/>
        </authorList>
    </citation>
    <scope>NUCLEOTIDE SEQUENCE [LARGE SCALE GENOMIC DNA]</scope>
    <source>
        <strain evidence="2 3">1099-18</strain>
    </source>
</reference>
<feature type="compositionally biased region" description="Acidic residues" evidence="1">
    <location>
        <begin position="213"/>
        <end position="223"/>
    </location>
</feature>
<feature type="region of interest" description="Disordered" evidence="1">
    <location>
        <begin position="1"/>
        <end position="65"/>
    </location>
</feature>
<feature type="compositionally biased region" description="Acidic residues" evidence="1">
    <location>
        <begin position="232"/>
        <end position="242"/>
    </location>
</feature>
<dbReference type="Proteomes" id="UP000033710">
    <property type="component" value="Unassembled WGS sequence"/>
</dbReference>
<dbReference type="RefSeq" id="XP_016589865.1">
    <property type="nucleotide sequence ID" value="XM_016728842.1"/>
</dbReference>
<dbReference type="KEGG" id="ssck:SPSK_01944"/>
<sequence length="242" mass="26092">MSSMQANGNDGDGNNQSHNRTRNERFRLRDFAAARGGPARMQAPAPAPAPAPAHGDGDMNNDDNNDNDIDINNIIDVNNDFDINDIINAVNINNVINAIDNAINDQARNDRFRVRDMAAARGGGGPARMQAVDILNQRPIQNEIRVATGGVPRGSIGGEAPLSPRPASQHGMLTRSQGQSVVVQAGARRGETVIVPRHRMTRRSQTNLAAATDEQDEKDDVDMTDMSLSEGDKDESDAEYTA</sequence>
<accession>A0A0F2MDM4</accession>
<dbReference type="VEuPathDB" id="FungiDB:SPSK_01944"/>